<feature type="domain" description="CHAT" evidence="1">
    <location>
        <begin position="835"/>
        <end position="1148"/>
    </location>
</feature>
<dbReference type="Gene3D" id="1.25.40.10">
    <property type="entry name" value="Tetratricopeptide repeat domain"/>
    <property type="match status" value="3"/>
</dbReference>
<dbReference type="Proteomes" id="UP000766486">
    <property type="component" value="Unassembled WGS sequence"/>
</dbReference>
<comment type="caution">
    <text evidence="2">The sequence shown here is derived from an EMBL/GenBank/DDBJ whole genome shotgun (WGS) entry which is preliminary data.</text>
</comment>
<sequence>MDSGNNQQKLFEVDLATRLSNITLDSYGAYKRTGDISHIDKAVVSAQQAISNTSDDDPNRSGRLSNLGIMLECRYQRTAAIADLKEAVDAAQQSVVITRDDHPDRAGRLSNLANYLEDYYKRTAKLDDLDGAIDAARRAVTATPIHHPNRAGRLNNLGMVLETRFEQTKVMDDLEEAISVGQQAAAATTSYRLPHTTCLNNLARRLHCRYTQTGLLDHLKEATDTARKAVAVTPDGHPDRVGCLNHLGNILEIWYKTTGVMEHLDESISIAQQAIAAASNNKSNRRACLNDLGNKLVLRYEKSGAIGDLDESIDMARQAATATSKDDPDYANYLNNLASRLSRRFERIGAASDSKKAIAVARQLTEAVPHGHPDHSGWMNNLGIMLGSRYRQMGVMADLEEAISVTRQAVVNTPAKHLFYASYLDNLANKLESRYERTGEMHNLEEAIDLARRATEVVAPDHPDRPKYLDNLGNKLESLYEHNKEVSDLEAAIDASRQALEATVAPVNHLDHLGRLNNLGTKLASRYDRTGEMADLDEAVDLARQAAAAIPKDHPDRPGYLNNRGHKLERRYEQTRSPDDLKEACDSFIEAWDTPSAIPFHRIRSASHGIRLLVLRGKVKTAAKVGKGAVDLLPLVNTKLLDRNDQQYVVSTFAGIAAETCSILLALNRVEDALLYLEQGRAVILGQLIDGRGDIADWATAKPKLARRYEKLRKEVNSPIHFQEQGVAGEQVRQQRIESIADLNKCINKIRKIPGFERFLRCQTTEQMKECVRGGSIVVINVTELRSDAIIVTSTAIKTIHLADLSADEAKTWLKMSWTGRRAERAKKNREYATYLSWLWRTCVKVVLDSLRAIHELTACEHEPFRTWWIGSGLASSMPFHAAGIHDADSIETAYHQTVSSYTPSIKALAYARKKDQSFESSNDALLVVTMPTTPAVGGKAPPSLPGVTEEMESVIGLSKGHMPGESMVQPCAAQVLSHLERCCIAHFACHGSTDPADPSESGLILQRQGEVSAVEDERSERKETDGLIQDKLTVKMISEMDLKHAKLAYLSACSTAQNKVEKLSDEVIHVVSGFHVAGFSHVVGCLWPSNDRVCVEVARLFYSSLFDHDRYQWNNGKVAWALREALMVVRADDMKMPLNWAQYVHYGL</sequence>
<dbReference type="SUPFAM" id="SSF48452">
    <property type="entry name" value="TPR-like"/>
    <property type="match status" value="1"/>
</dbReference>
<reference evidence="2 3" key="1">
    <citation type="submission" date="2019-06" db="EMBL/GenBank/DDBJ databases">
        <authorList>
            <person name="Broberg M."/>
        </authorList>
    </citation>
    <scope>NUCLEOTIDE SEQUENCE [LARGE SCALE GENOMIC DNA]</scope>
</reference>
<dbReference type="SUPFAM" id="SSF81901">
    <property type="entry name" value="HCP-like"/>
    <property type="match status" value="1"/>
</dbReference>
<accession>A0ABY6TXL2</accession>
<dbReference type="InterPro" id="IPR011990">
    <property type="entry name" value="TPR-like_helical_dom_sf"/>
</dbReference>
<dbReference type="EMBL" id="CABFNS010000707">
    <property type="protein sequence ID" value="VUC23431.1"/>
    <property type="molecule type" value="Genomic_DNA"/>
</dbReference>
<dbReference type="PANTHER" id="PTHR19959">
    <property type="entry name" value="KINESIN LIGHT CHAIN"/>
    <property type="match status" value="1"/>
</dbReference>
<keyword evidence="3" id="KW-1185">Reference proteome</keyword>
<evidence type="ECO:0000259" key="1">
    <source>
        <dbReference type="Pfam" id="PF12770"/>
    </source>
</evidence>
<organism evidence="2 3">
    <name type="scientific">Bionectria ochroleuca</name>
    <name type="common">Gliocladium roseum</name>
    <dbReference type="NCBI Taxonomy" id="29856"/>
    <lineage>
        <taxon>Eukaryota</taxon>
        <taxon>Fungi</taxon>
        <taxon>Dikarya</taxon>
        <taxon>Ascomycota</taxon>
        <taxon>Pezizomycotina</taxon>
        <taxon>Sordariomycetes</taxon>
        <taxon>Hypocreomycetidae</taxon>
        <taxon>Hypocreales</taxon>
        <taxon>Bionectriaceae</taxon>
        <taxon>Clonostachys</taxon>
    </lineage>
</organism>
<gene>
    <name evidence="2" type="ORF">CLO192961_LOCUS117787</name>
</gene>
<dbReference type="Pfam" id="PF12770">
    <property type="entry name" value="CHAT"/>
    <property type="match status" value="1"/>
</dbReference>
<dbReference type="Pfam" id="PF13374">
    <property type="entry name" value="TPR_10"/>
    <property type="match status" value="3"/>
</dbReference>
<dbReference type="PANTHER" id="PTHR19959:SF119">
    <property type="entry name" value="FUNGAL LIPASE-LIKE DOMAIN-CONTAINING PROTEIN"/>
    <property type="match status" value="1"/>
</dbReference>
<evidence type="ECO:0000313" key="3">
    <source>
        <dbReference type="Proteomes" id="UP000766486"/>
    </source>
</evidence>
<name>A0ABY6TXL2_BIOOC</name>
<dbReference type="InterPro" id="IPR024983">
    <property type="entry name" value="CHAT_dom"/>
</dbReference>
<protein>
    <recommendedName>
        <fullName evidence="1">CHAT domain-containing protein</fullName>
    </recommendedName>
</protein>
<evidence type="ECO:0000313" key="2">
    <source>
        <dbReference type="EMBL" id="VUC23431.1"/>
    </source>
</evidence>
<proteinExistence type="predicted"/>